<proteinExistence type="predicted"/>
<name>A0AAD9UPT6_9APIC</name>
<gene>
    <name evidence="2" type="ORF">BdWA1_000423</name>
</gene>
<keyword evidence="1" id="KW-0812">Transmembrane</keyword>
<evidence type="ECO:0000313" key="2">
    <source>
        <dbReference type="EMBL" id="KAK2197423.1"/>
    </source>
</evidence>
<sequence>MSNIYNGKECSLHNRWIPPKRLSRIALILFLVFLFNIRLWILNVEFVECISVRQIKRNKGPPWLNIFKSSKNGNLRFNFTTQTSPRRLKSSNFTSNFNCIAKCTLKGNLGFIKTLRHGGNREFHVRILPEDDKHYMLKELYLKRDEYFKEDSGTSTSLYRYFNITKENIEAHLNATMTEFFEEHEKENRRTVSIVDGNSFNGDYTNWKLPLPANMTAYEFEGLHPQALKPIAEYELNIKPKFGDDMLDSIYDFISEPEEAPATNATREFLDLYDTVGDCEYDKTDDLITYRKHYLQDIEYYVDKEQMEDRRVLHRVLVHPTMFPSYLDPTNAAHRTGRRREIQKRADSGRLQRLRWKMDVDYKDDILRGNWTRGDNITKEFIDSIEWEQNLPTYHDANFFKRSYYESGFGDEDRTVDNYFDVQFIGSTDAYPFAVSAGMQFSWPIYWVPMLCKTHPKRRGQPLRSQMFNLGGIEPLQLWFYPEGCAQTQDGYCSLKLVSPPGWCLPYRIYLFIASEYNRVTIGPMYRESASCLAASLNFCRLIDKSDGQIVAQAQNNADYVVLGPAGNVYVGVGIVDEPIRKSKVKHSFKYDWDEGDHDMLQWLKKQTADPDDENSEKTYPKEFVLNATLSHVCPVSHIQSISSLTSTSTFQIVTFRATGTTSIDVM</sequence>
<accession>A0AAD9UPT6</accession>
<evidence type="ECO:0000256" key="1">
    <source>
        <dbReference type="SAM" id="Phobius"/>
    </source>
</evidence>
<feature type="transmembrane region" description="Helical" evidence="1">
    <location>
        <begin position="21"/>
        <end position="41"/>
    </location>
</feature>
<keyword evidence="1" id="KW-0472">Membrane</keyword>
<evidence type="ECO:0000313" key="3">
    <source>
        <dbReference type="Proteomes" id="UP001214638"/>
    </source>
</evidence>
<reference evidence="2" key="1">
    <citation type="journal article" date="2023" name="Nat. Microbiol.">
        <title>Babesia duncani multi-omics identifies virulence factors and drug targets.</title>
        <authorList>
            <person name="Singh P."/>
            <person name="Lonardi S."/>
            <person name="Liang Q."/>
            <person name="Vydyam P."/>
            <person name="Khabirova E."/>
            <person name="Fang T."/>
            <person name="Gihaz S."/>
            <person name="Thekkiniath J."/>
            <person name="Munshi M."/>
            <person name="Abel S."/>
            <person name="Ciampossin L."/>
            <person name="Batugedara G."/>
            <person name="Gupta M."/>
            <person name="Lu X.M."/>
            <person name="Lenz T."/>
            <person name="Chakravarty S."/>
            <person name="Cornillot E."/>
            <person name="Hu Y."/>
            <person name="Ma W."/>
            <person name="Gonzalez L.M."/>
            <person name="Sanchez S."/>
            <person name="Estrada K."/>
            <person name="Sanchez-Flores A."/>
            <person name="Montero E."/>
            <person name="Harb O.S."/>
            <person name="Le Roch K.G."/>
            <person name="Mamoun C.B."/>
        </authorList>
    </citation>
    <scope>NUCLEOTIDE SEQUENCE</scope>
    <source>
        <strain evidence="2">WA1</strain>
    </source>
</reference>
<keyword evidence="3" id="KW-1185">Reference proteome</keyword>
<comment type="caution">
    <text evidence="2">The sequence shown here is derived from an EMBL/GenBank/DDBJ whole genome shotgun (WGS) entry which is preliminary data.</text>
</comment>
<dbReference type="RefSeq" id="XP_067804265.1">
    <property type="nucleotide sequence ID" value="XM_067945474.1"/>
</dbReference>
<dbReference type="GeneID" id="94334721"/>
<dbReference type="EMBL" id="JALLKP010000001">
    <property type="protein sequence ID" value="KAK2197423.1"/>
    <property type="molecule type" value="Genomic_DNA"/>
</dbReference>
<dbReference type="AlphaFoldDB" id="A0AAD9UPT6"/>
<protein>
    <submittedName>
        <fullName evidence="2">Uncharacterized protein</fullName>
    </submittedName>
</protein>
<keyword evidence="1" id="KW-1133">Transmembrane helix</keyword>
<organism evidence="2 3">
    <name type="scientific">Babesia duncani</name>
    <dbReference type="NCBI Taxonomy" id="323732"/>
    <lineage>
        <taxon>Eukaryota</taxon>
        <taxon>Sar</taxon>
        <taxon>Alveolata</taxon>
        <taxon>Apicomplexa</taxon>
        <taxon>Aconoidasida</taxon>
        <taxon>Piroplasmida</taxon>
        <taxon>Babesiidae</taxon>
        <taxon>Babesia</taxon>
    </lineage>
</organism>
<dbReference type="SUPFAM" id="SSF49599">
    <property type="entry name" value="TRAF domain-like"/>
    <property type="match status" value="1"/>
</dbReference>
<dbReference type="Proteomes" id="UP001214638">
    <property type="component" value="Unassembled WGS sequence"/>
</dbReference>
<dbReference type="KEGG" id="bdw:94334721"/>